<evidence type="ECO:0000256" key="1">
    <source>
        <dbReference type="SAM" id="MobiDB-lite"/>
    </source>
</evidence>
<reference evidence="2" key="1">
    <citation type="submission" date="2020-08" db="EMBL/GenBank/DDBJ databases">
        <title>Genome sequencing and assembly of the red palm weevil Rhynchophorus ferrugineus.</title>
        <authorList>
            <person name="Dias G.B."/>
            <person name="Bergman C.M."/>
            <person name="Manee M."/>
        </authorList>
    </citation>
    <scope>NUCLEOTIDE SEQUENCE</scope>
    <source>
        <strain evidence="2">AA-2017</strain>
        <tissue evidence="2">Whole larva</tissue>
    </source>
</reference>
<dbReference type="AlphaFoldDB" id="A0A834I7E2"/>
<proteinExistence type="predicted"/>
<name>A0A834I7E2_RHYFE</name>
<keyword evidence="3" id="KW-1185">Reference proteome</keyword>
<gene>
    <name evidence="2" type="ORF">GWI33_013262</name>
</gene>
<dbReference type="EMBL" id="JAACXV010013108">
    <property type="protein sequence ID" value="KAF7274056.1"/>
    <property type="molecule type" value="Genomic_DNA"/>
</dbReference>
<comment type="caution">
    <text evidence="2">The sequence shown here is derived from an EMBL/GenBank/DDBJ whole genome shotgun (WGS) entry which is preliminary data.</text>
</comment>
<evidence type="ECO:0000313" key="3">
    <source>
        <dbReference type="Proteomes" id="UP000625711"/>
    </source>
</evidence>
<feature type="region of interest" description="Disordered" evidence="1">
    <location>
        <begin position="33"/>
        <end position="81"/>
    </location>
</feature>
<sequence length="111" mass="12660">MFSRPFNGPTQGTFNHKKVFINCLTANHEKYSGTFTESGKKSPRLSYCRFSNDTERNREDDSVGDEGLPRPRADPSPHFGPLWSLRSRLSDDCHAKTRRPNVIGDLFQILC</sequence>
<feature type="compositionally biased region" description="Basic and acidic residues" evidence="1">
    <location>
        <begin position="52"/>
        <end position="75"/>
    </location>
</feature>
<organism evidence="2 3">
    <name type="scientific">Rhynchophorus ferrugineus</name>
    <name type="common">Red palm weevil</name>
    <name type="synonym">Curculio ferrugineus</name>
    <dbReference type="NCBI Taxonomy" id="354439"/>
    <lineage>
        <taxon>Eukaryota</taxon>
        <taxon>Metazoa</taxon>
        <taxon>Ecdysozoa</taxon>
        <taxon>Arthropoda</taxon>
        <taxon>Hexapoda</taxon>
        <taxon>Insecta</taxon>
        <taxon>Pterygota</taxon>
        <taxon>Neoptera</taxon>
        <taxon>Endopterygota</taxon>
        <taxon>Coleoptera</taxon>
        <taxon>Polyphaga</taxon>
        <taxon>Cucujiformia</taxon>
        <taxon>Curculionidae</taxon>
        <taxon>Dryophthorinae</taxon>
        <taxon>Rhynchophorus</taxon>
    </lineage>
</organism>
<evidence type="ECO:0000313" key="2">
    <source>
        <dbReference type="EMBL" id="KAF7274056.1"/>
    </source>
</evidence>
<protein>
    <submittedName>
        <fullName evidence="2">Uncharacterized protein</fullName>
    </submittedName>
</protein>
<accession>A0A834I7E2</accession>
<dbReference type="Proteomes" id="UP000625711">
    <property type="component" value="Unassembled WGS sequence"/>
</dbReference>